<keyword evidence="2" id="KW-1185">Reference proteome</keyword>
<dbReference type="AlphaFoldDB" id="A0AAN9J028"/>
<evidence type="ECO:0000313" key="1">
    <source>
        <dbReference type="EMBL" id="KAK7289710.1"/>
    </source>
</evidence>
<gene>
    <name evidence="1" type="ORF">RIF29_03566</name>
</gene>
<dbReference type="Proteomes" id="UP001372338">
    <property type="component" value="Unassembled WGS sequence"/>
</dbReference>
<sequence length="94" mass="10956">MSKDYFSLGSISSLSHQEFLAAITNYRFSFLLLDSVDDSRMLYRLLMLDQMLSVLMMRSGKLKQMVIFLLETKMLQMERILPRIGPVKGIFKDL</sequence>
<organism evidence="1 2">
    <name type="scientific">Crotalaria pallida</name>
    <name type="common">Smooth rattlebox</name>
    <name type="synonym">Crotalaria striata</name>
    <dbReference type="NCBI Taxonomy" id="3830"/>
    <lineage>
        <taxon>Eukaryota</taxon>
        <taxon>Viridiplantae</taxon>
        <taxon>Streptophyta</taxon>
        <taxon>Embryophyta</taxon>
        <taxon>Tracheophyta</taxon>
        <taxon>Spermatophyta</taxon>
        <taxon>Magnoliopsida</taxon>
        <taxon>eudicotyledons</taxon>
        <taxon>Gunneridae</taxon>
        <taxon>Pentapetalae</taxon>
        <taxon>rosids</taxon>
        <taxon>fabids</taxon>
        <taxon>Fabales</taxon>
        <taxon>Fabaceae</taxon>
        <taxon>Papilionoideae</taxon>
        <taxon>50 kb inversion clade</taxon>
        <taxon>genistoids sensu lato</taxon>
        <taxon>core genistoids</taxon>
        <taxon>Crotalarieae</taxon>
        <taxon>Crotalaria</taxon>
    </lineage>
</organism>
<accession>A0AAN9J028</accession>
<evidence type="ECO:0000313" key="2">
    <source>
        <dbReference type="Proteomes" id="UP001372338"/>
    </source>
</evidence>
<protein>
    <submittedName>
        <fullName evidence="1">Uncharacterized protein</fullName>
    </submittedName>
</protein>
<dbReference type="EMBL" id="JAYWIO010000001">
    <property type="protein sequence ID" value="KAK7289710.1"/>
    <property type="molecule type" value="Genomic_DNA"/>
</dbReference>
<name>A0AAN9J028_CROPI</name>
<comment type="caution">
    <text evidence="1">The sequence shown here is derived from an EMBL/GenBank/DDBJ whole genome shotgun (WGS) entry which is preliminary data.</text>
</comment>
<proteinExistence type="predicted"/>
<reference evidence="1 2" key="1">
    <citation type="submission" date="2024-01" db="EMBL/GenBank/DDBJ databases">
        <title>The genomes of 5 underutilized Papilionoideae crops provide insights into root nodulation and disease resistanc.</title>
        <authorList>
            <person name="Yuan L."/>
        </authorList>
    </citation>
    <scope>NUCLEOTIDE SEQUENCE [LARGE SCALE GENOMIC DNA]</scope>
    <source>
        <strain evidence="1">ZHUSHIDOU_FW_LH</strain>
        <tissue evidence="1">Leaf</tissue>
    </source>
</reference>